<comment type="caution">
    <text evidence="1">The sequence shown here is derived from an EMBL/GenBank/DDBJ whole genome shotgun (WGS) entry which is preliminary data.</text>
</comment>
<dbReference type="AlphaFoldDB" id="A0A5J4WTZ7"/>
<reference evidence="1 2" key="1">
    <citation type="submission" date="2019-03" db="EMBL/GenBank/DDBJ databases">
        <title>Single cell metagenomics reveals metabolic interactions within the superorganism composed of flagellate Streblomastix strix and complex community of Bacteroidetes bacteria on its surface.</title>
        <authorList>
            <person name="Treitli S.C."/>
            <person name="Kolisko M."/>
            <person name="Husnik F."/>
            <person name="Keeling P."/>
            <person name="Hampl V."/>
        </authorList>
    </citation>
    <scope>NUCLEOTIDE SEQUENCE [LARGE SCALE GENOMIC DNA]</scope>
    <source>
        <strain evidence="1">ST1C</strain>
    </source>
</reference>
<gene>
    <name evidence="1" type="ORF">EZS28_006607</name>
</gene>
<dbReference type="EMBL" id="SNRW01001086">
    <property type="protein sequence ID" value="KAA6397865.1"/>
    <property type="molecule type" value="Genomic_DNA"/>
</dbReference>
<feature type="non-terminal residue" evidence="1">
    <location>
        <position position="93"/>
    </location>
</feature>
<evidence type="ECO:0000313" key="2">
    <source>
        <dbReference type="Proteomes" id="UP000324800"/>
    </source>
</evidence>
<name>A0A5J4WTZ7_9EUKA</name>
<organism evidence="1 2">
    <name type="scientific">Streblomastix strix</name>
    <dbReference type="NCBI Taxonomy" id="222440"/>
    <lineage>
        <taxon>Eukaryota</taxon>
        <taxon>Metamonada</taxon>
        <taxon>Preaxostyla</taxon>
        <taxon>Oxymonadida</taxon>
        <taxon>Streblomastigidae</taxon>
        <taxon>Streblomastix</taxon>
    </lineage>
</organism>
<protein>
    <submittedName>
        <fullName evidence="1">Uncharacterized protein</fullName>
    </submittedName>
</protein>
<sequence length="93" mass="10450">MATKKTTGETKSAAQIRYEATHMPELEQREVLRNLHFTDTGLNPSDADYEMKVLVLTAYLQNKNKEGGHDDQVKSRGVVQPVQNIFEQVVSSS</sequence>
<evidence type="ECO:0000313" key="1">
    <source>
        <dbReference type="EMBL" id="KAA6397865.1"/>
    </source>
</evidence>
<accession>A0A5J4WTZ7</accession>
<dbReference type="Proteomes" id="UP000324800">
    <property type="component" value="Unassembled WGS sequence"/>
</dbReference>
<proteinExistence type="predicted"/>